<dbReference type="CDD" id="cd17317">
    <property type="entry name" value="MFS_SLC22"/>
    <property type="match status" value="1"/>
</dbReference>
<dbReference type="InterPro" id="IPR036259">
    <property type="entry name" value="MFS_trans_sf"/>
</dbReference>
<name>A0A6J2K9I9_BOMMA</name>
<gene>
    <name evidence="8" type="primary">LOC114248532</name>
</gene>
<reference evidence="8" key="1">
    <citation type="submission" date="2025-08" db="UniProtKB">
        <authorList>
            <consortium name="RefSeq"/>
        </authorList>
    </citation>
    <scope>IDENTIFICATION</scope>
    <source>
        <tissue evidence="8">Silk gland</tissue>
    </source>
</reference>
<evidence type="ECO:0000256" key="5">
    <source>
        <dbReference type="SAM" id="Phobius"/>
    </source>
</evidence>
<keyword evidence="4 5" id="KW-0472">Membrane</keyword>
<dbReference type="OrthoDB" id="2261376at2759"/>
<dbReference type="AlphaFoldDB" id="A0A6J2K9I9"/>
<feature type="domain" description="Major facilitator superfamily (MFS) profile" evidence="6">
    <location>
        <begin position="106"/>
        <end position="527"/>
    </location>
</feature>
<dbReference type="PROSITE" id="PS50850">
    <property type="entry name" value="MFS"/>
    <property type="match status" value="1"/>
</dbReference>
<comment type="subcellular location">
    <subcellularLocation>
        <location evidence="1">Membrane</location>
        <topology evidence="1">Multi-pass membrane protein</topology>
    </subcellularLocation>
</comment>
<keyword evidence="7" id="KW-1185">Reference proteome</keyword>
<evidence type="ECO:0000256" key="2">
    <source>
        <dbReference type="ARBA" id="ARBA00022692"/>
    </source>
</evidence>
<feature type="transmembrane region" description="Helical" evidence="5">
    <location>
        <begin position="474"/>
        <end position="492"/>
    </location>
</feature>
<feature type="transmembrane region" description="Helical" evidence="5">
    <location>
        <begin position="386"/>
        <end position="407"/>
    </location>
</feature>
<feature type="transmembrane region" description="Helical" evidence="5">
    <location>
        <begin position="438"/>
        <end position="462"/>
    </location>
</feature>
<evidence type="ECO:0000256" key="3">
    <source>
        <dbReference type="ARBA" id="ARBA00022989"/>
    </source>
</evidence>
<accession>A0A6J2K9I9</accession>
<evidence type="ECO:0000256" key="1">
    <source>
        <dbReference type="ARBA" id="ARBA00004141"/>
    </source>
</evidence>
<feature type="transmembrane region" description="Helical" evidence="5">
    <location>
        <begin position="30"/>
        <end position="52"/>
    </location>
</feature>
<evidence type="ECO:0000259" key="6">
    <source>
        <dbReference type="PROSITE" id="PS50850"/>
    </source>
</evidence>
<evidence type="ECO:0000313" key="7">
    <source>
        <dbReference type="Proteomes" id="UP000504629"/>
    </source>
</evidence>
<dbReference type="Proteomes" id="UP000504629">
    <property type="component" value="Unplaced"/>
</dbReference>
<feature type="transmembrane region" description="Helical" evidence="5">
    <location>
        <begin position="182"/>
        <end position="204"/>
    </location>
</feature>
<organism evidence="7 8">
    <name type="scientific">Bombyx mandarina</name>
    <name type="common">Wild silk moth</name>
    <name type="synonym">Wild silkworm</name>
    <dbReference type="NCBI Taxonomy" id="7092"/>
    <lineage>
        <taxon>Eukaryota</taxon>
        <taxon>Metazoa</taxon>
        <taxon>Ecdysozoa</taxon>
        <taxon>Arthropoda</taxon>
        <taxon>Hexapoda</taxon>
        <taxon>Insecta</taxon>
        <taxon>Pterygota</taxon>
        <taxon>Neoptera</taxon>
        <taxon>Endopterygota</taxon>
        <taxon>Lepidoptera</taxon>
        <taxon>Glossata</taxon>
        <taxon>Ditrysia</taxon>
        <taxon>Bombycoidea</taxon>
        <taxon>Bombycidae</taxon>
        <taxon>Bombycinae</taxon>
        <taxon>Bombyx</taxon>
    </lineage>
</organism>
<feature type="transmembrane region" description="Helical" evidence="5">
    <location>
        <begin position="498"/>
        <end position="520"/>
    </location>
</feature>
<feature type="transmembrane region" description="Helical" evidence="5">
    <location>
        <begin position="243"/>
        <end position="261"/>
    </location>
</feature>
<feature type="transmembrane region" description="Helical" evidence="5">
    <location>
        <begin position="353"/>
        <end position="374"/>
    </location>
</feature>
<dbReference type="InterPro" id="IPR020846">
    <property type="entry name" value="MFS_dom"/>
</dbReference>
<dbReference type="PROSITE" id="PS00216">
    <property type="entry name" value="SUGAR_TRANSPORT_1"/>
    <property type="match status" value="2"/>
</dbReference>
<protein>
    <submittedName>
        <fullName evidence="8">Solute carrier family 22 member 3-like</fullName>
    </submittedName>
</protein>
<dbReference type="Gene3D" id="1.20.1250.20">
    <property type="entry name" value="MFS general substrate transporter like domains"/>
    <property type="match status" value="1"/>
</dbReference>
<dbReference type="InterPro" id="IPR005828">
    <property type="entry name" value="MFS_sugar_transport-like"/>
</dbReference>
<feature type="transmembrane region" description="Helical" evidence="5">
    <location>
        <begin position="210"/>
        <end position="231"/>
    </location>
</feature>
<feature type="transmembrane region" description="Helical" evidence="5">
    <location>
        <begin position="414"/>
        <end position="432"/>
    </location>
</feature>
<keyword evidence="3 5" id="KW-1133">Transmembrane helix</keyword>
<dbReference type="Pfam" id="PF00083">
    <property type="entry name" value="Sugar_tr"/>
    <property type="match status" value="1"/>
</dbReference>
<dbReference type="SUPFAM" id="SSF103473">
    <property type="entry name" value="MFS general substrate transporter"/>
    <property type="match status" value="1"/>
</dbReference>
<feature type="transmembrane region" description="Helical" evidence="5">
    <location>
        <begin position="267"/>
        <end position="285"/>
    </location>
</feature>
<dbReference type="GeneID" id="114248532"/>
<keyword evidence="2 5" id="KW-0812">Transmembrane</keyword>
<dbReference type="GO" id="GO:0022857">
    <property type="term" value="F:transmembrane transporter activity"/>
    <property type="evidence" value="ECO:0007669"/>
    <property type="project" value="InterPro"/>
</dbReference>
<sequence>MCTHQSDGDINVVFDSVLNQEVGQFGKFQVLNLALLALPAIFCAFMAGDYVFTAGRLPYRCHVPQCDGAYPEYAPDWIFNAIPNNNNGFDSCNRYANSTDNVGVDLSPNAEDVCPVYLFDRSTIIPCDNYVHERTNTVVYDFHLECKEWLRTLPGTLNSLGGMIALILAGFVSDRFGRRMSIVIFSFNIALVGLVRSFSINYAMYVTLQFLQTAIGGGAYSAAYILAAEIVGTEHRVKTSATMSSMFATGQVILGLLAWAFPEWRTLSLVLYIPVFIILSYHWILSESHRWLLSKNEQDKAKAALIRAAGLNGKQISGKSMKYLLTAIPRQMETNKDTHKNNLFLRVIKSPVMLRRCCTTPFLWITTVLIYYGLSINSVNLSGNMYVNYIATAAVEIPGYVIAVMVLDRVGRRITLFAGFTICAVCNAAFAFTPINVYHVSLGLFLTGKFCIGLVMTSLYLYTAELYPTRYRHSFLGFSSMIGRIGSIVAPLTPPLMAYWVGIPSMMFAVMAFVSGLLVLTQPETRGLKVPDTFEDAENIGKNNTSIYQ</sequence>
<dbReference type="GO" id="GO:0016020">
    <property type="term" value="C:membrane"/>
    <property type="evidence" value="ECO:0007669"/>
    <property type="project" value="UniProtKB-SubCell"/>
</dbReference>
<dbReference type="PANTHER" id="PTHR24064">
    <property type="entry name" value="SOLUTE CARRIER FAMILY 22 MEMBER"/>
    <property type="match status" value="1"/>
</dbReference>
<evidence type="ECO:0000256" key="4">
    <source>
        <dbReference type="ARBA" id="ARBA00023136"/>
    </source>
</evidence>
<proteinExistence type="predicted"/>
<dbReference type="KEGG" id="bman:114248532"/>
<dbReference type="RefSeq" id="XP_028037597.1">
    <property type="nucleotide sequence ID" value="XM_028181796.1"/>
</dbReference>
<evidence type="ECO:0000313" key="8">
    <source>
        <dbReference type="RefSeq" id="XP_028037597.1"/>
    </source>
</evidence>
<dbReference type="InterPro" id="IPR005829">
    <property type="entry name" value="Sugar_transporter_CS"/>
</dbReference>